<name>A0A7R9FCI5_9NEOP</name>
<sequence length="54" mass="6303">MASGLSSSDARMWSLMKSTCEKMFINSDEKVMAKENVQHQMKVRYIIQKRSFQS</sequence>
<reference evidence="1" key="1">
    <citation type="submission" date="2020-11" db="EMBL/GenBank/DDBJ databases">
        <authorList>
            <person name="Tran Van P."/>
        </authorList>
    </citation>
    <scope>NUCLEOTIDE SEQUENCE</scope>
</reference>
<dbReference type="EMBL" id="OD583457">
    <property type="protein sequence ID" value="CAD7451053.1"/>
    <property type="molecule type" value="Genomic_DNA"/>
</dbReference>
<proteinExistence type="predicted"/>
<accession>A0A7R9FCI5</accession>
<gene>
    <name evidence="1" type="ORF">TBIB3V08_LOCUS13322</name>
</gene>
<organism evidence="1">
    <name type="scientific">Timema bartmani</name>
    <dbReference type="NCBI Taxonomy" id="61472"/>
    <lineage>
        <taxon>Eukaryota</taxon>
        <taxon>Metazoa</taxon>
        <taxon>Ecdysozoa</taxon>
        <taxon>Arthropoda</taxon>
        <taxon>Hexapoda</taxon>
        <taxon>Insecta</taxon>
        <taxon>Pterygota</taxon>
        <taxon>Neoptera</taxon>
        <taxon>Polyneoptera</taxon>
        <taxon>Phasmatodea</taxon>
        <taxon>Timematodea</taxon>
        <taxon>Timematoidea</taxon>
        <taxon>Timematidae</taxon>
        <taxon>Timema</taxon>
    </lineage>
</organism>
<evidence type="ECO:0000313" key="1">
    <source>
        <dbReference type="EMBL" id="CAD7451053.1"/>
    </source>
</evidence>
<dbReference type="AlphaFoldDB" id="A0A7R9FCI5"/>
<protein>
    <submittedName>
        <fullName evidence="1">Uncharacterized protein</fullName>
    </submittedName>
</protein>